<dbReference type="EMBL" id="CP059693">
    <property type="protein sequence ID" value="WDE12430.1"/>
    <property type="molecule type" value="Genomic_DNA"/>
</dbReference>
<feature type="repeat" description="TPR" evidence="1">
    <location>
        <begin position="358"/>
        <end position="391"/>
    </location>
</feature>
<dbReference type="InterPro" id="IPR019734">
    <property type="entry name" value="TPR_rpt"/>
</dbReference>
<keyword evidence="1" id="KW-0802">TPR repeat</keyword>
<evidence type="ECO:0000259" key="2">
    <source>
        <dbReference type="Pfam" id="PF12770"/>
    </source>
</evidence>
<keyword evidence="4" id="KW-1185">Reference proteome</keyword>
<organism evidence="3 4">
    <name type="scientific">Thalassomonas haliotis</name>
    <dbReference type="NCBI Taxonomy" id="485448"/>
    <lineage>
        <taxon>Bacteria</taxon>
        <taxon>Pseudomonadati</taxon>
        <taxon>Pseudomonadota</taxon>
        <taxon>Gammaproteobacteria</taxon>
        <taxon>Alteromonadales</taxon>
        <taxon>Colwelliaceae</taxon>
        <taxon>Thalassomonas</taxon>
    </lineage>
</organism>
<reference evidence="3 4" key="1">
    <citation type="journal article" date="2022" name="Mar. Drugs">
        <title>Bioassay-Guided Fractionation Leads to the Detection of Cholic Acid Generated by the Rare Thalassomonas sp.</title>
        <authorList>
            <person name="Pheiffer F."/>
            <person name="Schneider Y.K."/>
            <person name="Hansen E.H."/>
            <person name="Andersen J.H."/>
            <person name="Isaksson J."/>
            <person name="Busche T."/>
            <person name="R C."/>
            <person name="Kalinowski J."/>
            <person name="Zyl L.V."/>
            <person name="Trindade M."/>
        </authorList>
    </citation>
    <scope>NUCLEOTIDE SEQUENCE [LARGE SCALE GENOMIC DNA]</scope>
    <source>
        <strain evidence="3 4">A5K-61T</strain>
    </source>
</reference>
<sequence>MKKYLSKKWGKLLAVSLVLVSYLLLLIWGGQAQALDKSAARSLEPGTAYSGIVGDRDSYFFSLASSQAMLLEVSQPNTDIKLVLSDTAFSPVNPGFAASIPARNWLPEKVLVSTEVCSRCLLQLVPVNNADKSGRYTLTARSLLSEQHQAEIDFSAAMTQAAIAWLKVDEGQEEFSRVFELYLKAIALADQLGSTSAKVRSLYLASQVAHWLGNYQVQQEFVTRVIELSENDRQQYRLNAIFDLGVIAYENKQFELSSRYLTRARELARLQGHKLMQAKILSRQGLIVGGEGRQVEAGQYFEQAYRVFISSGDWRSTIEGLINLGWSNLRHGDQGLALNYYHQARSFAAKAELPNLEAQALIGIGSSYGRMGDIDQAISFIDQALRQSVKFSYVFFHARALQAKAQILLNAGMFELARDVFEEAYLAYGKVNAVADQINIRYFLGKVHNSLGSYQKAEDYYREVLVYDKQTDNRLDIGSGYNRLAETALEQKHYARALAYQQQALHYLQDADDEHVKGRLYSQSAIVYFFNGLVDESAAYFSQARQLQLKLNDYAGLITTGYRMAIAEAARGNKKQAVQALEQAIGYIQQQQQHVSLGDLRRSFLAQQQKIIGMQIGLMRDTRSDAAATLELSEMFRSQTLNEWLRDLSEAKPVPAELAKSRAELQKTLRSQVISYHQLADAVSREQIIRETRKTAYQLQQLEAAFQTGKTGDKPGDIKSADIGQIQQGLDLNSLILYFDTNAGESYLWTVAKDNIELYSLPSNQVLSDQVLAVLLQVRDAPGSRHGNRSKQQKQAIKQLSDTLFLDKDIPWQQYDNLLIVPDGALNYLPLSMLTLPGQGSLVESKQVSYMPSLGVLSQLLSREVQSGEGNKILLLANPAMLPAGKGNSQFARLRAGFETGELPYTAKEANSIIEIAGSRVSLLSRKNASKSQLRAQALADYQIIHFATHGLASTDEPALAGLVLSNALSNDNLLLAPEIINLDINAELVVLSGCETALGRLIDGEGLQGLSRVFFEAGTRRVVASLWSVQDDATAKLMGAFYRFLLEDKKAPGEALRLAKLEVKNYQRRNRQKPWKDPFYWAGFVLQGPGGAWFD</sequence>
<accession>A0ABY7VHB4</accession>
<dbReference type="RefSeq" id="WP_274052711.1">
    <property type="nucleotide sequence ID" value="NZ_CP059693.1"/>
</dbReference>
<gene>
    <name evidence="3" type="ORF">H3N35_02795</name>
</gene>
<dbReference type="Pfam" id="PF12770">
    <property type="entry name" value="CHAT"/>
    <property type="match status" value="1"/>
</dbReference>
<dbReference type="SMART" id="SM00028">
    <property type="entry name" value="TPR"/>
    <property type="match status" value="9"/>
</dbReference>
<protein>
    <submittedName>
        <fullName evidence="3">CHAT domain-containing protein</fullName>
    </submittedName>
</protein>
<dbReference type="Proteomes" id="UP001215231">
    <property type="component" value="Chromosome"/>
</dbReference>
<dbReference type="SUPFAM" id="SSF48452">
    <property type="entry name" value="TPR-like"/>
    <property type="match status" value="3"/>
</dbReference>
<evidence type="ECO:0000313" key="3">
    <source>
        <dbReference type="EMBL" id="WDE12430.1"/>
    </source>
</evidence>
<dbReference type="Gene3D" id="1.25.40.10">
    <property type="entry name" value="Tetratricopeptide repeat domain"/>
    <property type="match status" value="3"/>
</dbReference>
<evidence type="ECO:0000256" key="1">
    <source>
        <dbReference type="PROSITE-ProRule" id="PRU00339"/>
    </source>
</evidence>
<evidence type="ECO:0000313" key="4">
    <source>
        <dbReference type="Proteomes" id="UP001215231"/>
    </source>
</evidence>
<dbReference type="PANTHER" id="PTHR10098">
    <property type="entry name" value="RAPSYN-RELATED"/>
    <property type="match status" value="1"/>
</dbReference>
<dbReference type="InterPro" id="IPR011990">
    <property type="entry name" value="TPR-like_helical_dom_sf"/>
</dbReference>
<dbReference type="Pfam" id="PF13181">
    <property type="entry name" value="TPR_8"/>
    <property type="match status" value="2"/>
</dbReference>
<dbReference type="PROSITE" id="PS50005">
    <property type="entry name" value="TPR"/>
    <property type="match status" value="2"/>
</dbReference>
<proteinExistence type="predicted"/>
<dbReference type="InterPro" id="IPR024983">
    <property type="entry name" value="CHAT_dom"/>
</dbReference>
<feature type="repeat" description="TPR" evidence="1">
    <location>
        <begin position="438"/>
        <end position="471"/>
    </location>
</feature>
<feature type="domain" description="CHAT" evidence="2">
    <location>
        <begin position="796"/>
        <end position="1089"/>
    </location>
</feature>
<name>A0ABY7VHB4_9GAMM</name>